<dbReference type="AlphaFoldDB" id="A0A0P0M1Y5"/>
<dbReference type="Gene3D" id="3.10.310.30">
    <property type="match status" value="1"/>
</dbReference>
<feature type="domain" description="RecJ OB" evidence="8">
    <location>
        <begin position="483"/>
        <end position="591"/>
    </location>
</feature>
<dbReference type="EMBL" id="CP013020">
    <property type="protein sequence ID" value="ALK83921.1"/>
    <property type="molecule type" value="Genomic_DNA"/>
</dbReference>
<reference evidence="10" key="1">
    <citation type="submission" date="2015-10" db="EMBL/GenBank/DDBJ databases">
        <title>Extensive mobilome-driven genome diversification in gut-associated Bacteroides vulgatus mpk.</title>
        <authorList>
            <person name="Beier S."/>
            <person name="Lange A."/>
            <person name="Huson D.H."/>
            <person name="Frick J.-S."/>
            <person name="Autenrieth I.B."/>
        </authorList>
    </citation>
    <scope>NUCLEOTIDE SEQUENCE [LARGE SCALE GENOMIC DNA]</scope>
    <source>
        <strain evidence="10">mpk</strain>
    </source>
</reference>
<dbReference type="GO" id="GO:0008409">
    <property type="term" value="F:5'-3' exonuclease activity"/>
    <property type="evidence" value="ECO:0007669"/>
    <property type="project" value="InterPro"/>
</dbReference>
<keyword evidence="5 9" id="KW-0269">Exonuclease</keyword>
<dbReference type="InterPro" id="IPR003156">
    <property type="entry name" value="DHHA1_dom"/>
</dbReference>
<dbReference type="PANTHER" id="PTHR30255">
    <property type="entry name" value="SINGLE-STRANDED-DNA-SPECIFIC EXONUCLEASE RECJ"/>
    <property type="match status" value="1"/>
</dbReference>
<evidence type="ECO:0000313" key="9">
    <source>
        <dbReference type="EMBL" id="ALK83921.1"/>
    </source>
</evidence>
<dbReference type="InterPro" id="IPR004610">
    <property type="entry name" value="RecJ"/>
</dbReference>
<dbReference type="Pfam" id="PF17768">
    <property type="entry name" value="RecJ_OB"/>
    <property type="match status" value="1"/>
</dbReference>
<name>A0A0P0M1Y5_PHOVU</name>
<dbReference type="Proteomes" id="UP000061587">
    <property type="component" value="Chromosome"/>
</dbReference>
<evidence type="ECO:0000256" key="1">
    <source>
        <dbReference type="ARBA" id="ARBA00005915"/>
    </source>
</evidence>
<evidence type="ECO:0000256" key="3">
    <source>
        <dbReference type="ARBA" id="ARBA00022722"/>
    </source>
</evidence>
<evidence type="ECO:0000259" key="8">
    <source>
        <dbReference type="Pfam" id="PF17768"/>
    </source>
</evidence>
<dbReference type="GO" id="GO:0006310">
    <property type="term" value="P:DNA recombination"/>
    <property type="evidence" value="ECO:0007669"/>
    <property type="project" value="InterPro"/>
</dbReference>
<evidence type="ECO:0000259" key="6">
    <source>
        <dbReference type="Pfam" id="PF01368"/>
    </source>
</evidence>
<accession>A0A0P0M1Y5</accession>
<keyword evidence="3" id="KW-0540">Nuclease</keyword>
<evidence type="ECO:0000256" key="2">
    <source>
        <dbReference type="ARBA" id="ARBA00019841"/>
    </source>
</evidence>
<evidence type="ECO:0000313" key="10">
    <source>
        <dbReference type="Proteomes" id="UP000061587"/>
    </source>
</evidence>
<organism evidence="9 10">
    <name type="scientific">Phocaeicola vulgatus</name>
    <name type="common">Bacteroides vulgatus</name>
    <dbReference type="NCBI Taxonomy" id="821"/>
    <lineage>
        <taxon>Bacteria</taxon>
        <taxon>Pseudomonadati</taxon>
        <taxon>Bacteroidota</taxon>
        <taxon>Bacteroidia</taxon>
        <taxon>Bacteroidales</taxon>
        <taxon>Bacteroidaceae</taxon>
        <taxon>Phocaeicola</taxon>
    </lineage>
</organism>
<dbReference type="PANTHER" id="PTHR30255:SF2">
    <property type="entry name" value="SINGLE-STRANDED-DNA-SPECIFIC EXONUCLEASE RECJ"/>
    <property type="match status" value="1"/>
</dbReference>
<dbReference type="Pfam" id="PF02272">
    <property type="entry name" value="DHHA1"/>
    <property type="match status" value="1"/>
</dbReference>
<sequence length="597" mass="67390">MGKYNQKMVLSRLREQKKEKTIYKMNHKWNYQPPSQEQTEAAKALAKETGISPILCKLLLERGITSAAEAKRFFRPQLNELHDPFLMKDMSIAVERLNQAMGRKERIMVYGDYDVDGTTAVALVYKFLQQFYSNIDYYIPDRYNEGYGVSVKGVDYACETGVKLIIVLDCGIKAVEEIAYAKEKGIDFIICDHHVPDDILPPAVAILNAKRADNTYPYDHLSGCGVGFKFMQAFALNNGIEFHQLTPLLDLVAVSVASDIVPIMGENRVLTHHGLKQLNSNPSVGLKAIIDVCGLSEKEITVGDIVFKIGPRINASGRIQNGKEAVELLIEKDFSAALEKANQINQYNETRKDLDKTMTEEANQIVDHLEGLADRRSIVIYNEAWHKGVIGIVASRLTEIYYRPAVVLTRTDNLATGSARSVSGFDVYKAIEHCRDLLENFGGHTYAAGLSMKVENVEEFTRRFETYVTEHILPEQTSAVIDIDAEIDFRDITPKFHADLKKFNPFGPDNHKPIFCTHNVYDYGTSKVVGRDQEHIKLELVDNKSNNVMNGIAFGQSSQARYIKTKRSFDICYTIEENTHKRGEVQLQIEDIKPSEE</sequence>
<comment type="similarity">
    <text evidence="1">Belongs to the RecJ family.</text>
</comment>
<dbReference type="GO" id="GO:0006281">
    <property type="term" value="P:DNA repair"/>
    <property type="evidence" value="ECO:0007669"/>
    <property type="project" value="InterPro"/>
</dbReference>
<dbReference type="Pfam" id="PF01368">
    <property type="entry name" value="DHH"/>
    <property type="match status" value="1"/>
</dbReference>
<evidence type="ECO:0000259" key="7">
    <source>
        <dbReference type="Pfam" id="PF02272"/>
    </source>
</evidence>
<dbReference type="SUPFAM" id="SSF64182">
    <property type="entry name" value="DHH phosphoesterases"/>
    <property type="match status" value="1"/>
</dbReference>
<reference evidence="9 10" key="2">
    <citation type="journal article" date="2016" name="Genome Biol. Evol.">
        <title>Extensive mobilome-driven genome diversification in mouse gut-associated Bacteroides vulgatus mpk.</title>
        <authorList>
            <person name="Lange A."/>
            <person name="Beier S."/>
            <person name="Steimle A."/>
            <person name="Autenrieth I.B."/>
            <person name="Huson D.H."/>
            <person name="Frick J.S."/>
        </authorList>
    </citation>
    <scope>NUCLEOTIDE SEQUENCE [LARGE SCALE GENOMIC DNA]</scope>
    <source>
        <strain evidence="10">mpk</strain>
    </source>
</reference>
<feature type="domain" description="DHHA1" evidence="7">
    <location>
        <begin position="379"/>
        <end position="469"/>
    </location>
</feature>
<dbReference type="PATRIC" id="fig|821.40.peg.1552"/>
<keyword evidence="4" id="KW-0378">Hydrolase</keyword>
<dbReference type="Gene3D" id="3.90.1640.30">
    <property type="match status" value="1"/>
</dbReference>
<evidence type="ECO:0000256" key="4">
    <source>
        <dbReference type="ARBA" id="ARBA00022801"/>
    </source>
</evidence>
<dbReference type="InterPro" id="IPR051673">
    <property type="entry name" value="SSDNA_exonuclease_RecJ"/>
</dbReference>
<evidence type="ECO:0000256" key="5">
    <source>
        <dbReference type="ARBA" id="ARBA00022839"/>
    </source>
</evidence>
<feature type="domain" description="DDH" evidence="6">
    <location>
        <begin position="106"/>
        <end position="254"/>
    </location>
</feature>
<protein>
    <recommendedName>
        <fullName evidence="2">Single-stranded-DNA-specific exonuclease RecJ</fullName>
    </recommendedName>
</protein>
<proteinExistence type="inferred from homology"/>
<dbReference type="InterPro" id="IPR001667">
    <property type="entry name" value="DDH_dom"/>
</dbReference>
<gene>
    <name evidence="9" type="ORF">BvMPK_1312</name>
</gene>
<dbReference type="NCBIfam" id="TIGR00644">
    <property type="entry name" value="recJ"/>
    <property type="match status" value="1"/>
</dbReference>
<dbReference type="GO" id="GO:0003676">
    <property type="term" value="F:nucleic acid binding"/>
    <property type="evidence" value="ECO:0007669"/>
    <property type="project" value="InterPro"/>
</dbReference>
<dbReference type="InterPro" id="IPR041122">
    <property type="entry name" value="RecJ_OB"/>
</dbReference>
<dbReference type="InterPro" id="IPR038763">
    <property type="entry name" value="DHH_sf"/>
</dbReference>